<dbReference type="HOGENOM" id="CLU_2595032_0_0_1"/>
<protein>
    <submittedName>
        <fullName evidence="1">Uncharacterized protein</fullName>
    </submittedName>
</protein>
<sequence>MLWGLYQTTKTNAAATVDGDDVQTTPTYIYSWMLEDRINIGLVYNYVCAASSAAFVNKHQWLVLRNWSVLHAPCGAIRSR</sequence>
<dbReference type="Proteomes" id="UP000018721">
    <property type="component" value="Unassembled WGS sequence"/>
</dbReference>
<dbReference type="AlphaFoldDB" id="V9F2M1"/>
<organism evidence="1 2">
    <name type="scientific">Phytophthora nicotianae P1569</name>
    <dbReference type="NCBI Taxonomy" id="1317065"/>
    <lineage>
        <taxon>Eukaryota</taxon>
        <taxon>Sar</taxon>
        <taxon>Stramenopiles</taxon>
        <taxon>Oomycota</taxon>
        <taxon>Peronosporomycetes</taxon>
        <taxon>Peronosporales</taxon>
        <taxon>Peronosporaceae</taxon>
        <taxon>Phytophthora</taxon>
    </lineage>
</organism>
<proteinExistence type="predicted"/>
<reference evidence="1 2" key="1">
    <citation type="submission" date="2013-11" db="EMBL/GenBank/DDBJ databases">
        <title>The Genome Sequence of Phytophthora parasitica P1569.</title>
        <authorList>
            <consortium name="The Broad Institute Genomics Platform"/>
            <person name="Russ C."/>
            <person name="Tyler B."/>
            <person name="Panabieres F."/>
            <person name="Shan W."/>
            <person name="Tripathy S."/>
            <person name="Grunwald N."/>
            <person name="Machado M."/>
            <person name="Johnson C.S."/>
            <person name="Arredondo F."/>
            <person name="Hong C."/>
            <person name="Coffey M."/>
            <person name="Young S.K."/>
            <person name="Zeng Q."/>
            <person name="Gargeya S."/>
            <person name="Fitzgerald M."/>
            <person name="Abouelleil A."/>
            <person name="Alvarado L."/>
            <person name="Chapman S.B."/>
            <person name="Gainer-Dewar J."/>
            <person name="Goldberg J."/>
            <person name="Griggs A."/>
            <person name="Gujja S."/>
            <person name="Hansen M."/>
            <person name="Howarth C."/>
            <person name="Imamovic A."/>
            <person name="Ireland A."/>
            <person name="Larimer J."/>
            <person name="McCowan C."/>
            <person name="Murphy C."/>
            <person name="Pearson M."/>
            <person name="Poon T.W."/>
            <person name="Priest M."/>
            <person name="Roberts A."/>
            <person name="Saif S."/>
            <person name="Shea T."/>
            <person name="Sykes S."/>
            <person name="Wortman J."/>
            <person name="Nusbaum C."/>
            <person name="Birren B."/>
        </authorList>
    </citation>
    <scope>NUCLEOTIDE SEQUENCE [LARGE SCALE GENOMIC DNA]</scope>
    <source>
        <strain evidence="1 2">P1569</strain>
    </source>
</reference>
<dbReference type="EMBL" id="ANIZ01001819">
    <property type="protein sequence ID" value="ETI44577.1"/>
    <property type="molecule type" value="Genomic_DNA"/>
</dbReference>
<accession>V9F2M1</accession>
<keyword evidence="2" id="KW-1185">Reference proteome</keyword>
<evidence type="ECO:0000313" key="1">
    <source>
        <dbReference type="EMBL" id="ETI44577.1"/>
    </source>
</evidence>
<gene>
    <name evidence="1" type="ORF">F443_10733</name>
</gene>
<evidence type="ECO:0000313" key="2">
    <source>
        <dbReference type="Proteomes" id="UP000018721"/>
    </source>
</evidence>
<comment type="caution">
    <text evidence="1">The sequence shown here is derived from an EMBL/GenBank/DDBJ whole genome shotgun (WGS) entry which is preliminary data.</text>
</comment>
<name>V9F2M1_PHYNI</name>